<dbReference type="Proteomes" id="UP000237105">
    <property type="component" value="Unassembled WGS sequence"/>
</dbReference>
<gene>
    <name evidence="2" type="ORF">PanWU01x14_304760</name>
</gene>
<name>A0A2P5ASI1_PARAD</name>
<protein>
    <submittedName>
        <fullName evidence="2">Uncharacterized protein</fullName>
    </submittedName>
</protein>
<feature type="region of interest" description="Disordered" evidence="1">
    <location>
        <begin position="30"/>
        <end position="104"/>
    </location>
</feature>
<dbReference type="AlphaFoldDB" id="A0A2P5ASI1"/>
<organism evidence="2 3">
    <name type="scientific">Parasponia andersonii</name>
    <name type="common">Sponia andersonii</name>
    <dbReference type="NCBI Taxonomy" id="3476"/>
    <lineage>
        <taxon>Eukaryota</taxon>
        <taxon>Viridiplantae</taxon>
        <taxon>Streptophyta</taxon>
        <taxon>Embryophyta</taxon>
        <taxon>Tracheophyta</taxon>
        <taxon>Spermatophyta</taxon>
        <taxon>Magnoliopsida</taxon>
        <taxon>eudicotyledons</taxon>
        <taxon>Gunneridae</taxon>
        <taxon>Pentapetalae</taxon>
        <taxon>rosids</taxon>
        <taxon>fabids</taxon>
        <taxon>Rosales</taxon>
        <taxon>Cannabaceae</taxon>
        <taxon>Parasponia</taxon>
    </lineage>
</organism>
<reference evidence="3" key="1">
    <citation type="submission" date="2016-06" db="EMBL/GenBank/DDBJ databases">
        <title>Parallel loss of symbiosis genes in relatives of nitrogen-fixing non-legume Parasponia.</title>
        <authorList>
            <person name="Van Velzen R."/>
            <person name="Holmer R."/>
            <person name="Bu F."/>
            <person name="Rutten L."/>
            <person name="Van Zeijl A."/>
            <person name="Liu W."/>
            <person name="Santuari L."/>
            <person name="Cao Q."/>
            <person name="Sharma T."/>
            <person name="Shen D."/>
            <person name="Roswanjaya Y."/>
            <person name="Wardhani T."/>
            <person name="Kalhor M.S."/>
            <person name="Jansen J."/>
            <person name="Van den Hoogen J."/>
            <person name="Gungor B."/>
            <person name="Hartog M."/>
            <person name="Hontelez J."/>
            <person name="Verver J."/>
            <person name="Yang W.-C."/>
            <person name="Schijlen E."/>
            <person name="Repin R."/>
            <person name="Schilthuizen M."/>
            <person name="Schranz E."/>
            <person name="Heidstra R."/>
            <person name="Miyata K."/>
            <person name="Fedorova E."/>
            <person name="Kohlen W."/>
            <person name="Bisseling T."/>
            <person name="Smit S."/>
            <person name="Geurts R."/>
        </authorList>
    </citation>
    <scope>NUCLEOTIDE SEQUENCE [LARGE SCALE GENOMIC DNA]</scope>
    <source>
        <strain evidence="3">cv. WU1-14</strain>
    </source>
</reference>
<accession>A0A2P5ASI1</accession>
<evidence type="ECO:0000313" key="2">
    <source>
        <dbReference type="EMBL" id="PON39510.1"/>
    </source>
</evidence>
<proteinExistence type="predicted"/>
<feature type="compositionally biased region" description="Polar residues" evidence="1">
    <location>
        <begin position="37"/>
        <end position="48"/>
    </location>
</feature>
<dbReference type="EMBL" id="JXTB01000464">
    <property type="protein sequence ID" value="PON39510.1"/>
    <property type="molecule type" value="Genomic_DNA"/>
</dbReference>
<evidence type="ECO:0000256" key="1">
    <source>
        <dbReference type="SAM" id="MobiDB-lite"/>
    </source>
</evidence>
<feature type="compositionally biased region" description="Basic and acidic residues" evidence="1">
    <location>
        <begin position="54"/>
        <end position="66"/>
    </location>
</feature>
<comment type="caution">
    <text evidence="2">The sequence shown here is derived from an EMBL/GenBank/DDBJ whole genome shotgun (WGS) entry which is preliminary data.</text>
</comment>
<feature type="compositionally biased region" description="Acidic residues" evidence="1">
    <location>
        <begin position="78"/>
        <end position="93"/>
    </location>
</feature>
<sequence>MRNLLIDMNLKRISLEAIHAEEEYQREMEQGMVEGSSCGNTIRTPSQQEDLEEEQRRVQPRIDAERTMPTGQGHTNNNEEDSKEDPVEDPEENPSEHSNTNRRY</sequence>
<evidence type="ECO:0000313" key="3">
    <source>
        <dbReference type="Proteomes" id="UP000237105"/>
    </source>
</evidence>
<keyword evidence="3" id="KW-1185">Reference proteome</keyword>